<keyword evidence="2" id="KW-0238">DNA-binding</keyword>
<sequence length="226" mass="24984">MTVDRATEPLSESSAQRLYEVIRRRIILGELAQGVRLPEQRLADELQTSRIPLREALSKLDAEGFVELRPRRGAVVTTWTVEAVHHLFDSRLALETSAANKAAQQAAQGASLEALEVALERSEEQMRSGDDLAFAEANVRFHQALVAQAGNPLTDRLMASIAGQMVWLFHLTSQRDHEVACRAHRSIVEAVRSGNPRLTETLTYSHIEIGRKPSFEVLSALLGITG</sequence>
<dbReference type="CDD" id="cd07377">
    <property type="entry name" value="WHTH_GntR"/>
    <property type="match status" value="1"/>
</dbReference>
<keyword evidence="1" id="KW-0805">Transcription regulation</keyword>
<keyword evidence="3" id="KW-0804">Transcription</keyword>
<dbReference type="InterPro" id="IPR036390">
    <property type="entry name" value="WH_DNA-bd_sf"/>
</dbReference>
<dbReference type="SMART" id="SM00345">
    <property type="entry name" value="HTH_GNTR"/>
    <property type="match status" value="1"/>
</dbReference>
<dbReference type="InterPro" id="IPR000524">
    <property type="entry name" value="Tscrpt_reg_HTH_GntR"/>
</dbReference>
<dbReference type="Pfam" id="PF00392">
    <property type="entry name" value="GntR"/>
    <property type="match status" value="1"/>
</dbReference>
<dbReference type="RefSeq" id="WP_157323940.1">
    <property type="nucleotide sequence ID" value="NZ_BMFX01000001.1"/>
</dbReference>
<comment type="caution">
    <text evidence="5">The sequence shown here is derived from an EMBL/GenBank/DDBJ whole genome shotgun (WGS) entry which is preliminary data.</text>
</comment>
<proteinExistence type="predicted"/>
<evidence type="ECO:0000313" key="6">
    <source>
        <dbReference type="Proteomes" id="UP000460157"/>
    </source>
</evidence>
<dbReference type="InterPro" id="IPR036388">
    <property type="entry name" value="WH-like_DNA-bd_sf"/>
</dbReference>
<name>A0A7K1UJR8_9MICC</name>
<dbReference type="InterPro" id="IPR011711">
    <property type="entry name" value="GntR_C"/>
</dbReference>
<dbReference type="SUPFAM" id="SSF46785">
    <property type="entry name" value="Winged helix' DNA-binding domain"/>
    <property type="match status" value="1"/>
</dbReference>
<gene>
    <name evidence="5" type="ORF">GNZ21_10125</name>
</gene>
<dbReference type="Pfam" id="PF07729">
    <property type="entry name" value="FCD"/>
    <property type="match status" value="1"/>
</dbReference>
<evidence type="ECO:0000259" key="4">
    <source>
        <dbReference type="PROSITE" id="PS50949"/>
    </source>
</evidence>
<dbReference type="PANTHER" id="PTHR43537:SF24">
    <property type="entry name" value="GLUCONATE OPERON TRANSCRIPTIONAL REPRESSOR"/>
    <property type="match status" value="1"/>
</dbReference>
<feature type="domain" description="HTH gntR-type" evidence="4">
    <location>
        <begin position="12"/>
        <end position="79"/>
    </location>
</feature>
<dbReference type="EMBL" id="WRPM01000071">
    <property type="protein sequence ID" value="MVT26710.1"/>
    <property type="molecule type" value="Genomic_DNA"/>
</dbReference>
<evidence type="ECO:0000256" key="2">
    <source>
        <dbReference type="ARBA" id="ARBA00023125"/>
    </source>
</evidence>
<evidence type="ECO:0000256" key="3">
    <source>
        <dbReference type="ARBA" id="ARBA00023163"/>
    </source>
</evidence>
<dbReference type="SUPFAM" id="SSF48008">
    <property type="entry name" value="GntR ligand-binding domain-like"/>
    <property type="match status" value="1"/>
</dbReference>
<accession>A0A7K1UJR8</accession>
<dbReference type="AlphaFoldDB" id="A0A7K1UJR8"/>
<protein>
    <submittedName>
        <fullName evidence="5">FCD domain-containing protein</fullName>
    </submittedName>
</protein>
<dbReference type="InterPro" id="IPR008920">
    <property type="entry name" value="TF_FadR/GntR_C"/>
</dbReference>
<dbReference type="SMART" id="SM00895">
    <property type="entry name" value="FCD"/>
    <property type="match status" value="1"/>
</dbReference>
<dbReference type="Proteomes" id="UP000460157">
    <property type="component" value="Unassembled WGS sequence"/>
</dbReference>
<reference evidence="5 6" key="1">
    <citation type="submission" date="2019-12" db="EMBL/GenBank/DDBJ databases">
        <title>Nesterenkonia muleiensis sp. nov., a novel actinobacterium isolated from sap of Populus euphratica.</title>
        <authorList>
            <person name="Wang R."/>
        </authorList>
    </citation>
    <scope>NUCLEOTIDE SEQUENCE [LARGE SCALE GENOMIC DNA]</scope>
    <source>
        <strain evidence="5 6">F10</strain>
    </source>
</reference>
<dbReference type="PRINTS" id="PR00035">
    <property type="entry name" value="HTHGNTR"/>
</dbReference>
<dbReference type="PANTHER" id="PTHR43537">
    <property type="entry name" value="TRANSCRIPTIONAL REGULATOR, GNTR FAMILY"/>
    <property type="match status" value="1"/>
</dbReference>
<organism evidence="5 6">
    <name type="scientific">Nesterenkonia alkaliphila</name>
    <dbReference type="NCBI Taxonomy" id="1463631"/>
    <lineage>
        <taxon>Bacteria</taxon>
        <taxon>Bacillati</taxon>
        <taxon>Actinomycetota</taxon>
        <taxon>Actinomycetes</taxon>
        <taxon>Micrococcales</taxon>
        <taxon>Micrococcaceae</taxon>
        <taxon>Nesterenkonia</taxon>
    </lineage>
</organism>
<dbReference type="Gene3D" id="1.20.120.530">
    <property type="entry name" value="GntR ligand-binding domain-like"/>
    <property type="match status" value="1"/>
</dbReference>
<dbReference type="Gene3D" id="1.10.10.10">
    <property type="entry name" value="Winged helix-like DNA-binding domain superfamily/Winged helix DNA-binding domain"/>
    <property type="match status" value="1"/>
</dbReference>
<keyword evidence="6" id="KW-1185">Reference proteome</keyword>
<dbReference type="OrthoDB" id="9816161at2"/>
<evidence type="ECO:0000313" key="5">
    <source>
        <dbReference type="EMBL" id="MVT26710.1"/>
    </source>
</evidence>
<evidence type="ECO:0000256" key="1">
    <source>
        <dbReference type="ARBA" id="ARBA00023015"/>
    </source>
</evidence>
<dbReference type="PROSITE" id="PS50949">
    <property type="entry name" value="HTH_GNTR"/>
    <property type="match status" value="1"/>
</dbReference>
<dbReference type="GO" id="GO:0003677">
    <property type="term" value="F:DNA binding"/>
    <property type="evidence" value="ECO:0007669"/>
    <property type="project" value="UniProtKB-KW"/>
</dbReference>
<dbReference type="GO" id="GO:0003700">
    <property type="term" value="F:DNA-binding transcription factor activity"/>
    <property type="evidence" value="ECO:0007669"/>
    <property type="project" value="InterPro"/>
</dbReference>